<dbReference type="KEGG" id="smo:SELMODRAFT_416752"/>
<dbReference type="GO" id="GO:0004842">
    <property type="term" value="F:ubiquitin-protein transferase activity"/>
    <property type="evidence" value="ECO:0000318"/>
    <property type="project" value="GO_Central"/>
</dbReference>
<dbReference type="InterPro" id="IPR013187">
    <property type="entry name" value="F-box-assoc_dom_typ3"/>
</dbReference>
<dbReference type="AlphaFoldDB" id="D8S0A5"/>
<dbReference type="Proteomes" id="UP000001514">
    <property type="component" value="Unassembled WGS sequence"/>
</dbReference>
<reference evidence="3 4" key="1">
    <citation type="journal article" date="2011" name="Science">
        <title>The Selaginella genome identifies genetic changes associated with the evolution of vascular plants.</title>
        <authorList>
            <person name="Banks J.A."/>
            <person name="Nishiyama T."/>
            <person name="Hasebe M."/>
            <person name="Bowman J.L."/>
            <person name="Gribskov M."/>
            <person name="dePamphilis C."/>
            <person name="Albert V.A."/>
            <person name="Aono N."/>
            <person name="Aoyama T."/>
            <person name="Ambrose B.A."/>
            <person name="Ashton N.W."/>
            <person name="Axtell M.J."/>
            <person name="Barker E."/>
            <person name="Barker M.S."/>
            <person name="Bennetzen J.L."/>
            <person name="Bonawitz N.D."/>
            <person name="Chapple C."/>
            <person name="Cheng C."/>
            <person name="Correa L.G."/>
            <person name="Dacre M."/>
            <person name="DeBarry J."/>
            <person name="Dreyer I."/>
            <person name="Elias M."/>
            <person name="Engstrom E.M."/>
            <person name="Estelle M."/>
            <person name="Feng L."/>
            <person name="Finet C."/>
            <person name="Floyd S.K."/>
            <person name="Frommer W.B."/>
            <person name="Fujita T."/>
            <person name="Gramzow L."/>
            <person name="Gutensohn M."/>
            <person name="Harholt J."/>
            <person name="Hattori M."/>
            <person name="Heyl A."/>
            <person name="Hirai T."/>
            <person name="Hiwatashi Y."/>
            <person name="Ishikawa M."/>
            <person name="Iwata M."/>
            <person name="Karol K.G."/>
            <person name="Koehler B."/>
            <person name="Kolukisaoglu U."/>
            <person name="Kubo M."/>
            <person name="Kurata T."/>
            <person name="Lalonde S."/>
            <person name="Li K."/>
            <person name="Li Y."/>
            <person name="Litt A."/>
            <person name="Lyons E."/>
            <person name="Manning G."/>
            <person name="Maruyama T."/>
            <person name="Michael T.P."/>
            <person name="Mikami K."/>
            <person name="Miyazaki S."/>
            <person name="Morinaga S."/>
            <person name="Murata T."/>
            <person name="Mueller-Roeber B."/>
            <person name="Nelson D.R."/>
            <person name="Obara M."/>
            <person name="Oguri Y."/>
            <person name="Olmstead R.G."/>
            <person name="Onodera N."/>
            <person name="Petersen B.L."/>
            <person name="Pils B."/>
            <person name="Prigge M."/>
            <person name="Rensing S.A."/>
            <person name="Riano-Pachon D.M."/>
            <person name="Roberts A.W."/>
            <person name="Sato Y."/>
            <person name="Scheller H.V."/>
            <person name="Schulz B."/>
            <person name="Schulz C."/>
            <person name="Shakirov E.V."/>
            <person name="Shibagaki N."/>
            <person name="Shinohara N."/>
            <person name="Shippen D.E."/>
            <person name="Soerensen I."/>
            <person name="Sotooka R."/>
            <person name="Sugimoto N."/>
            <person name="Sugita M."/>
            <person name="Sumikawa N."/>
            <person name="Tanurdzic M."/>
            <person name="Theissen G."/>
            <person name="Ulvskov P."/>
            <person name="Wakazuki S."/>
            <person name="Weng J.K."/>
            <person name="Willats W.W."/>
            <person name="Wipf D."/>
            <person name="Wolf P.G."/>
            <person name="Yang L."/>
            <person name="Zimmer A.D."/>
            <person name="Zhu Q."/>
            <person name="Mitros T."/>
            <person name="Hellsten U."/>
            <person name="Loque D."/>
            <person name="Otillar R."/>
            <person name="Salamov A."/>
            <person name="Schmutz J."/>
            <person name="Shapiro H."/>
            <person name="Lindquist E."/>
            <person name="Lucas S."/>
            <person name="Rokhsar D."/>
            <person name="Grigoriev I.V."/>
        </authorList>
    </citation>
    <scope>NUCLEOTIDE SEQUENCE [LARGE SCALE GENOMIC DNA]</scope>
</reference>
<dbReference type="InterPro" id="IPR011043">
    <property type="entry name" value="Gal_Oxase/kelch_b-propeller"/>
</dbReference>
<dbReference type="HOGENOM" id="CLU_706756_0_0_1"/>
<dbReference type="EMBL" id="GL377596">
    <property type="protein sequence ID" value="EFJ22453.1"/>
    <property type="molecule type" value="Genomic_DNA"/>
</dbReference>
<sequence length="391" mass="44147">MRGTAGAEALGPVADRLPVWDLFQCVAVSKSWRDAIVPKMKRERWFLVVGEGRAVWACFPRLGSWHRFKLPANFLTRRYVVDYSQGLVCMGTSSKLDLVVWNPATGWNRSIPRSPSKPCRASIISMLVDESTNELLKIVIISPRITKPLGDYERIKDRGGYLVEIFDATSNEWSASTSTGVDTMLKSRGSWRTRPVLAKPIPQLKAQKNGVIYFVEKIGNNDARLMSLDVEANAWKEVPLPKRKESDYRGEREIEMDYSFYDFRGLACAGKRIMLLVGDGLYQLEETSGKWELVLDDAYDVTACAGCGNLLLAKGNHHTLRSGSRKVEREEEEEEEELSGDDGLFGYDVEDKRAFCINLDEDLAKSFGYNGWDHTECLFWGHFAALQGLHV</sequence>
<accession>D8S0A5</accession>
<feature type="compositionally biased region" description="Acidic residues" evidence="1">
    <location>
        <begin position="330"/>
        <end position="340"/>
    </location>
</feature>
<proteinExistence type="predicted"/>
<keyword evidence="4" id="KW-1185">Reference proteome</keyword>
<dbReference type="InParanoid" id="D8S0A5"/>
<feature type="region of interest" description="Disordered" evidence="1">
    <location>
        <begin position="323"/>
        <end position="342"/>
    </location>
</feature>
<gene>
    <name evidence="3" type="ORF">SELMODRAFT_416752</name>
</gene>
<evidence type="ECO:0000313" key="4">
    <source>
        <dbReference type="Proteomes" id="UP000001514"/>
    </source>
</evidence>
<evidence type="ECO:0000259" key="2">
    <source>
        <dbReference type="Pfam" id="PF08268"/>
    </source>
</evidence>
<name>D8S0A5_SELML</name>
<dbReference type="Pfam" id="PF08268">
    <property type="entry name" value="FBA_3"/>
    <property type="match status" value="1"/>
</dbReference>
<dbReference type="GO" id="GO:0031146">
    <property type="term" value="P:SCF-dependent proteasomal ubiquitin-dependent protein catabolic process"/>
    <property type="evidence" value="ECO:0000318"/>
    <property type="project" value="GO_Central"/>
</dbReference>
<protein>
    <recommendedName>
        <fullName evidence="2">F-box associated beta-propeller type 3 domain-containing protein</fullName>
    </recommendedName>
</protein>
<dbReference type="PANTHER" id="PTHR31672">
    <property type="entry name" value="BNACNNG10540D PROTEIN"/>
    <property type="match status" value="1"/>
</dbReference>
<organism evidence="4">
    <name type="scientific">Selaginella moellendorffii</name>
    <name type="common">Spikemoss</name>
    <dbReference type="NCBI Taxonomy" id="88036"/>
    <lineage>
        <taxon>Eukaryota</taxon>
        <taxon>Viridiplantae</taxon>
        <taxon>Streptophyta</taxon>
        <taxon>Embryophyta</taxon>
        <taxon>Tracheophyta</taxon>
        <taxon>Lycopodiopsida</taxon>
        <taxon>Selaginellales</taxon>
        <taxon>Selaginellaceae</taxon>
        <taxon>Selaginella</taxon>
    </lineage>
</organism>
<dbReference type="InterPro" id="IPR050796">
    <property type="entry name" value="SCF_F-box_component"/>
</dbReference>
<feature type="domain" description="F-box associated beta-propeller type 3" evidence="2">
    <location>
        <begin position="68"/>
        <end position="246"/>
    </location>
</feature>
<evidence type="ECO:0000313" key="3">
    <source>
        <dbReference type="EMBL" id="EFJ22453.1"/>
    </source>
</evidence>
<dbReference type="Gramene" id="EFJ22453">
    <property type="protein sequence ID" value="EFJ22453"/>
    <property type="gene ID" value="SELMODRAFT_416752"/>
</dbReference>
<dbReference type="SUPFAM" id="SSF50965">
    <property type="entry name" value="Galactose oxidase, central domain"/>
    <property type="match status" value="1"/>
</dbReference>
<evidence type="ECO:0000256" key="1">
    <source>
        <dbReference type="SAM" id="MobiDB-lite"/>
    </source>
</evidence>